<name>A0A562WEB8_9ACTN</name>
<dbReference type="PANTHER" id="PTHR43289:SF6">
    <property type="entry name" value="SERINE_THREONINE-PROTEIN KINASE NEKL-3"/>
    <property type="match status" value="1"/>
</dbReference>
<evidence type="ECO:0000256" key="2">
    <source>
        <dbReference type="ARBA" id="ARBA00022527"/>
    </source>
</evidence>
<dbReference type="PROSITE" id="PS50011">
    <property type="entry name" value="PROTEIN_KINASE_DOM"/>
    <property type="match status" value="1"/>
</dbReference>
<dbReference type="PROSITE" id="PS00107">
    <property type="entry name" value="PROTEIN_KINASE_ATP"/>
    <property type="match status" value="1"/>
</dbReference>
<keyword evidence="5 8" id="KW-0418">Kinase</keyword>
<comment type="caution">
    <text evidence="8">The sequence shown here is derived from an EMBL/GenBank/DDBJ whole genome shotgun (WGS) entry which is preliminary data.</text>
</comment>
<gene>
    <name evidence="8" type="ORF">JD81_02138</name>
</gene>
<dbReference type="Pfam" id="PF00069">
    <property type="entry name" value="Pkinase"/>
    <property type="match status" value="1"/>
</dbReference>
<dbReference type="EC" id="2.7.11.1" evidence="1"/>
<accession>A0A562WEB8</accession>
<keyword evidence="2" id="KW-0723">Serine/threonine-protein kinase</keyword>
<keyword evidence="6 7" id="KW-0067">ATP-binding</keyword>
<dbReference type="GO" id="GO:0004674">
    <property type="term" value="F:protein serine/threonine kinase activity"/>
    <property type="evidence" value="ECO:0007669"/>
    <property type="project" value="UniProtKB-KW"/>
</dbReference>
<dbReference type="PROSITE" id="PS00108">
    <property type="entry name" value="PROTEIN_KINASE_ST"/>
    <property type="match status" value="1"/>
</dbReference>
<evidence type="ECO:0000256" key="6">
    <source>
        <dbReference type="ARBA" id="ARBA00022840"/>
    </source>
</evidence>
<evidence type="ECO:0000256" key="3">
    <source>
        <dbReference type="ARBA" id="ARBA00022679"/>
    </source>
</evidence>
<dbReference type="Gene3D" id="1.10.510.10">
    <property type="entry name" value="Transferase(Phosphotransferase) domain 1"/>
    <property type="match status" value="1"/>
</dbReference>
<dbReference type="GO" id="GO:0005524">
    <property type="term" value="F:ATP binding"/>
    <property type="evidence" value="ECO:0007669"/>
    <property type="project" value="UniProtKB-UniRule"/>
</dbReference>
<evidence type="ECO:0000313" key="9">
    <source>
        <dbReference type="Proteomes" id="UP000319728"/>
    </source>
</evidence>
<dbReference type="FunFam" id="1.10.510.10:FF:000021">
    <property type="entry name" value="Serine/threonine protein kinase"/>
    <property type="match status" value="1"/>
</dbReference>
<dbReference type="InterPro" id="IPR017441">
    <property type="entry name" value="Protein_kinase_ATP_BS"/>
</dbReference>
<dbReference type="CDD" id="cd14014">
    <property type="entry name" value="STKc_PknB_like"/>
    <property type="match status" value="1"/>
</dbReference>
<dbReference type="AlphaFoldDB" id="A0A562WEB8"/>
<evidence type="ECO:0000256" key="1">
    <source>
        <dbReference type="ARBA" id="ARBA00012513"/>
    </source>
</evidence>
<dbReference type="EMBL" id="VLLP01000001">
    <property type="protein sequence ID" value="TWJ28633.1"/>
    <property type="molecule type" value="Genomic_DNA"/>
</dbReference>
<dbReference type="InterPro" id="IPR008271">
    <property type="entry name" value="Ser/Thr_kinase_AS"/>
</dbReference>
<dbReference type="PANTHER" id="PTHR43289">
    <property type="entry name" value="MITOGEN-ACTIVATED PROTEIN KINASE KINASE KINASE 20-RELATED"/>
    <property type="match status" value="1"/>
</dbReference>
<evidence type="ECO:0000313" key="8">
    <source>
        <dbReference type="EMBL" id="TWJ28633.1"/>
    </source>
</evidence>
<dbReference type="SMART" id="SM00220">
    <property type="entry name" value="S_TKc"/>
    <property type="match status" value="1"/>
</dbReference>
<evidence type="ECO:0000256" key="7">
    <source>
        <dbReference type="PROSITE-ProRule" id="PRU10141"/>
    </source>
</evidence>
<keyword evidence="9" id="KW-1185">Reference proteome</keyword>
<dbReference type="SUPFAM" id="SSF56112">
    <property type="entry name" value="Protein kinase-like (PK-like)"/>
    <property type="match status" value="1"/>
</dbReference>
<dbReference type="InterPro" id="IPR000719">
    <property type="entry name" value="Prot_kinase_dom"/>
</dbReference>
<protein>
    <recommendedName>
        <fullName evidence="1">non-specific serine/threonine protein kinase</fullName>
        <ecNumber evidence="1">2.7.11.1</ecNumber>
    </recommendedName>
</protein>
<evidence type="ECO:0000256" key="4">
    <source>
        <dbReference type="ARBA" id="ARBA00022741"/>
    </source>
</evidence>
<dbReference type="Proteomes" id="UP000319728">
    <property type="component" value="Unassembled WGS sequence"/>
</dbReference>
<sequence length="496" mass="51062">MLRPGLRLNDRYRLDARIGAGGMGEVWRAVDEVLGRVVAVKAMLPDVAGEPDFARRFLVEAKAMASVNHPAVASIHDYGHSDGLTFLVMEFIEGHSLSQILASHGRLTPADTMHLVAQAAEGLQAVHDCGIVHRDIKPANLLVRRNGSLLITDFGISRHRDATNLTVSGVVLGTPTYLSPEQVLGQPATALSDVYSLGLAAYECLAGHRPFAGDNPYAVALQRVQAAPRALGDDVPPPVRAVIERALTQAPADRWPSAAALAGAARAAANGMPGHPLPPPAAPPVAAPAPGAPVAPPGPLPVAPVAASGPVTVPPVADRPVASARRRWSLVAGATVLALVGGITAWQTIGDGGSRAGAGPTPDTTPSAAPAGFVACGATLCPTSPLCWDGLVAISGNAMRPRKADCAGEHSWETFAATRLPADAVDVPQDDLMAHPVVTAACSASVMASRSADRSATAGWVRDAWPVQISGTDVWLVHCLARPETGDPSGSAFSTP</sequence>
<reference evidence="8 9" key="1">
    <citation type="submission" date="2019-07" db="EMBL/GenBank/DDBJ databases">
        <title>R&amp;d 2014.</title>
        <authorList>
            <person name="Klenk H.-P."/>
        </authorList>
    </citation>
    <scope>NUCLEOTIDE SEQUENCE [LARGE SCALE GENOMIC DNA]</scope>
    <source>
        <strain evidence="8 9">DSM 43912</strain>
    </source>
</reference>
<organism evidence="8 9">
    <name type="scientific">Micromonospora sagamiensis</name>
    <dbReference type="NCBI Taxonomy" id="47875"/>
    <lineage>
        <taxon>Bacteria</taxon>
        <taxon>Bacillati</taxon>
        <taxon>Actinomycetota</taxon>
        <taxon>Actinomycetes</taxon>
        <taxon>Micromonosporales</taxon>
        <taxon>Micromonosporaceae</taxon>
        <taxon>Micromonospora</taxon>
    </lineage>
</organism>
<proteinExistence type="predicted"/>
<feature type="binding site" evidence="7">
    <location>
        <position position="41"/>
    </location>
    <ligand>
        <name>ATP</name>
        <dbReference type="ChEBI" id="CHEBI:30616"/>
    </ligand>
</feature>
<keyword evidence="4 7" id="KW-0547">Nucleotide-binding</keyword>
<keyword evidence="3" id="KW-0808">Transferase</keyword>
<dbReference type="RefSeq" id="WP_186499786.1">
    <property type="nucleotide sequence ID" value="NZ_AP023438.1"/>
</dbReference>
<dbReference type="Gene3D" id="3.30.200.20">
    <property type="entry name" value="Phosphorylase Kinase, domain 1"/>
    <property type="match status" value="1"/>
</dbReference>
<dbReference type="InterPro" id="IPR011009">
    <property type="entry name" value="Kinase-like_dom_sf"/>
</dbReference>
<evidence type="ECO:0000256" key="5">
    <source>
        <dbReference type="ARBA" id="ARBA00022777"/>
    </source>
</evidence>